<evidence type="ECO:0000313" key="8">
    <source>
        <dbReference type="Proteomes" id="UP000663908"/>
    </source>
</evidence>
<sequence length="1337" mass="138400">MRLGVLGPLAVWDDEGEPVRVAETKVRALLADLLAHEGGPVSADRLIHDLWGDHLPGNPAGALQAKVSQLRRVLGRERLVRQPPGYRLRLDPADDVDVGRFGRLVAQARSVTDPRARAALLTEALGLWRGPAYADFADEEFARAARECLAEQRLAVLEERAEARLAAGDHLLLAGELAALVAEHPLRERLRAVQMQALYRAGHQGEALASYEDLRTRLADELGACPGPAVSALHQAMLRQDPTLDPNAPIPPGPAAAPTGPVVAPAPTGRNVTSAAADRADAPASAGRAEPPPGAASHPGPSHAGAPCSASAQAGAQSAELPHAGLPSAGRPEAGAPYAVSPQAGSQPGELPDAGPSPAGSPCPASPQAGLPSAGPSPAGRPEAGLSHAGAPYPASSQAGSQPGELSDAGPSPAGSPCPASPQAGLPSAGSPHAGPSPAGSLEAGSQPAVSAYAGPSSGGPPHAGPTSGSPYSEPLGAGSPYPASPQAQAASPYPASAPAPPVLAASAPPASTPAPTNLPVPLTALIGREESLAHLSRLLGRQRLVTLTGPGGVGKTRLAVAAAQEVAGGDALLPDGAWFVEFAGVRSATPDDLADLVAATLGIRDDAPCTPPATGTCATSPVHRLTAALRDRRTLLVLDNCEHVVAAAAELVALLLRSAPQLRILTTSQEPLALAGEAVFLVEPLPTPDAVRLFTERAAACAPGFRLGSGEPDGSGEGAAADHTAVAGICRRLDGIPLALELAATKVRALGVRELAARLGDRFRVLTSGQRGAPARQQTLRAMIDWSWELLSPPERLVLSRLAVHRDGCGLDAAEAVCAGEGVARGAVLDLVTRLVEKSLVVVTDGPAGPRYRLLESVAAYATERLRETADEAAARERHLRHYLALAEHAEPRLRGPRQRDWLTRLDTEACNLRAALDEAVRRAAAGHSEEAVRLATALSWWWLLRGRLTEARRSLAAVLTATAGRCDPELALLHCAFGLLTGERTVTCHADAVPDPVRRARALWLNAYGRFSVGDLDGSRALNTRALIHFEAADEQWGIAAALGLRAALALVRGDLDGLARDGQRSRALFRGLGDRWGELQTVSPLAALAEIKGEYEQAAHRQHEGLQIARELSLEAEVSARLSGLGRLALLARDFDRARELHEQARRIAVDQGYKYGEIHADMGLALGARRSGDIDAAEAHLLRIREAHAAVSSPAGDHLLHAELGFIAELRGDAARSAAHHLRSLGIAHSLDESRALALSLEGLAGTAALGGDRPGAACAALLLGAAHAARHRVGAPLPPAERGDVDRVTAAARAVLGPRAFTEAFERGTRLSPAEAEHHARTTLAGLADQAA</sequence>
<feature type="compositionally biased region" description="Low complexity" evidence="5">
    <location>
        <begin position="256"/>
        <end position="319"/>
    </location>
</feature>
<dbReference type="PRINTS" id="PR00364">
    <property type="entry name" value="DISEASERSIST"/>
</dbReference>
<dbReference type="PANTHER" id="PTHR47691:SF3">
    <property type="entry name" value="HTH-TYPE TRANSCRIPTIONAL REGULATOR RV0890C-RELATED"/>
    <property type="match status" value="1"/>
</dbReference>
<dbReference type="InterPro" id="IPR001867">
    <property type="entry name" value="OmpR/PhoB-type_DNA-bd"/>
</dbReference>
<dbReference type="SMART" id="SM01043">
    <property type="entry name" value="BTAD"/>
    <property type="match status" value="1"/>
</dbReference>
<dbReference type="Pfam" id="PF25872">
    <property type="entry name" value="HTH_77"/>
    <property type="match status" value="1"/>
</dbReference>
<dbReference type="Gene3D" id="1.10.10.10">
    <property type="entry name" value="Winged helix-like DNA-binding domain superfamily/Winged helix DNA-binding domain"/>
    <property type="match status" value="1"/>
</dbReference>
<dbReference type="InterPro" id="IPR016032">
    <property type="entry name" value="Sig_transdc_resp-reg_C-effctor"/>
</dbReference>
<dbReference type="InterPro" id="IPR036388">
    <property type="entry name" value="WH-like_DNA-bd_sf"/>
</dbReference>
<name>A0ABX7U294_STRCY</name>
<reference evidence="7 8" key="1">
    <citation type="submission" date="2021-03" db="EMBL/GenBank/DDBJ databases">
        <title>Complete genome sequence of Streptomyces cyanogenus S136, producer of anticancer angucycline landomycin A.</title>
        <authorList>
            <person name="Hrab P."/>
            <person name="Ruckert C."/>
            <person name="Busche T."/>
            <person name="Ostash I."/>
            <person name="Kalinowski J."/>
            <person name="Fedorenko V."/>
            <person name="Yushchuk O."/>
            <person name="Ostash B."/>
        </authorList>
    </citation>
    <scope>NUCLEOTIDE SEQUENCE [LARGE SCALE GENOMIC DNA]</scope>
    <source>
        <strain evidence="7 8">S136</strain>
    </source>
</reference>
<dbReference type="Gene3D" id="1.25.40.10">
    <property type="entry name" value="Tetratricopeptide repeat domain"/>
    <property type="match status" value="2"/>
</dbReference>
<dbReference type="CDD" id="cd15831">
    <property type="entry name" value="BTAD"/>
    <property type="match status" value="1"/>
</dbReference>
<keyword evidence="2" id="KW-0902">Two-component regulatory system</keyword>
<feature type="DNA-binding region" description="OmpR/PhoB-type" evidence="4">
    <location>
        <begin position="1"/>
        <end position="90"/>
    </location>
</feature>
<gene>
    <name evidence="7" type="ORF">S1361_31425</name>
</gene>
<evidence type="ECO:0000256" key="4">
    <source>
        <dbReference type="PROSITE-ProRule" id="PRU01091"/>
    </source>
</evidence>
<feature type="domain" description="OmpR/PhoB-type" evidence="6">
    <location>
        <begin position="1"/>
        <end position="90"/>
    </location>
</feature>
<evidence type="ECO:0000259" key="6">
    <source>
        <dbReference type="PROSITE" id="PS51755"/>
    </source>
</evidence>
<accession>A0ABX7U294</accession>
<dbReference type="Pfam" id="PF13191">
    <property type="entry name" value="AAA_16"/>
    <property type="match status" value="1"/>
</dbReference>
<dbReference type="SMART" id="SM00862">
    <property type="entry name" value="Trans_reg_C"/>
    <property type="match status" value="1"/>
</dbReference>
<dbReference type="EMBL" id="CP071839">
    <property type="protein sequence ID" value="QTE01884.1"/>
    <property type="molecule type" value="Genomic_DNA"/>
</dbReference>
<comment type="similarity">
    <text evidence="1">Belongs to the AfsR/DnrI/RedD regulatory family.</text>
</comment>
<proteinExistence type="inferred from homology"/>
<dbReference type="InterPro" id="IPR041664">
    <property type="entry name" value="AAA_16"/>
</dbReference>
<keyword evidence="8" id="KW-1185">Reference proteome</keyword>
<dbReference type="SUPFAM" id="SSF48452">
    <property type="entry name" value="TPR-like"/>
    <property type="match status" value="2"/>
</dbReference>
<dbReference type="Gene3D" id="3.40.50.300">
    <property type="entry name" value="P-loop containing nucleotide triphosphate hydrolases"/>
    <property type="match status" value="1"/>
</dbReference>
<feature type="compositionally biased region" description="Low complexity" evidence="5">
    <location>
        <begin position="421"/>
        <end position="456"/>
    </location>
</feature>
<feature type="region of interest" description="Disordered" evidence="5">
    <location>
        <begin position="241"/>
        <end position="516"/>
    </location>
</feature>
<dbReference type="PANTHER" id="PTHR47691">
    <property type="entry name" value="REGULATOR-RELATED"/>
    <property type="match status" value="1"/>
</dbReference>
<keyword evidence="3 4" id="KW-0238">DNA-binding</keyword>
<dbReference type="SUPFAM" id="SSF46894">
    <property type="entry name" value="C-terminal effector domain of the bipartite response regulators"/>
    <property type="match status" value="1"/>
</dbReference>
<dbReference type="InterPro" id="IPR011990">
    <property type="entry name" value="TPR-like_helical_dom_sf"/>
</dbReference>
<dbReference type="Proteomes" id="UP000663908">
    <property type="component" value="Chromosome"/>
</dbReference>
<dbReference type="RefSeq" id="WP_243769367.1">
    <property type="nucleotide sequence ID" value="NZ_CP071839.1"/>
</dbReference>
<dbReference type="InterPro" id="IPR005158">
    <property type="entry name" value="BTAD"/>
</dbReference>
<dbReference type="InterPro" id="IPR058852">
    <property type="entry name" value="HTH_77"/>
</dbReference>
<dbReference type="InterPro" id="IPR027417">
    <property type="entry name" value="P-loop_NTPase"/>
</dbReference>
<dbReference type="PROSITE" id="PS51755">
    <property type="entry name" value="OMPR_PHOB"/>
    <property type="match status" value="1"/>
</dbReference>
<organism evidence="7 8">
    <name type="scientific">Streptomyces cyanogenus</name>
    <dbReference type="NCBI Taxonomy" id="80860"/>
    <lineage>
        <taxon>Bacteria</taxon>
        <taxon>Bacillati</taxon>
        <taxon>Actinomycetota</taxon>
        <taxon>Actinomycetes</taxon>
        <taxon>Kitasatosporales</taxon>
        <taxon>Streptomycetaceae</taxon>
        <taxon>Streptomyces</taxon>
    </lineage>
</organism>
<evidence type="ECO:0000256" key="3">
    <source>
        <dbReference type="ARBA" id="ARBA00023125"/>
    </source>
</evidence>
<feature type="compositionally biased region" description="Low complexity" evidence="5">
    <location>
        <begin position="465"/>
        <end position="495"/>
    </location>
</feature>
<evidence type="ECO:0000256" key="5">
    <source>
        <dbReference type="SAM" id="MobiDB-lite"/>
    </source>
</evidence>
<evidence type="ECO:0000256" key="1">
    <source>
        <dbReference type="ARBA" id="ARBA00005820"/>
    </source>
</evidence>
<evidence type="ECO:0000256" key="2">
    <source>
        <dbReference type="ARBA" id="ARBA00023012"/>
    </source>
</evidence>
<protein>
    <submittedName>
        <fullName evidence="7">HTH-type transcriptional regulator</fullName>
    </submittedName>
</protein>
<dbReference type="Pfam" id="PF03704">
    <property type="entry name" value="BTAD"/>
    <property type="match status" value="1"/>
</dbReference>
<dbReference type="SUPFAM" id="SSF52540">
    <property type="entry name" value="P-loop containing nucleoside triphosphate hydrolases"/>
    <property type="match status" value="1"/>
</dbReference>
<evidence type="ECO:0000313" key="7">
    <source>
        <dbReference type="EMBL" id="QTE01884.1"/>
    </source>
</evidence>